<gene>
    <name evidence="3" type="ORF">AXF13_13040</name>
</gene>
<organism evidence="3 4">
    <name type="scientific">Desulfovibrio fairfieldensis</name>
    <dbReference type="NCBI Taxonomy" id="44742"/>
    <lineage>
        <taxon>Bacteria</taxon>
        <taxon>Pseudomonadati</taxon>
        <taxon>Thermodesulfobacteriota</taxon>
        <taxon>Desulfovibrionia</taxon>
        <taxon>Desulfovibrionales</taxon>
        <taxon>Desulfovibrionaceae</taxon>
        <taxon>Desulfovibrio</taxon>
    </lineage>
</organism>
<dbReference type="InterPro" id="IPR036165">
    <property type="entry name" value="YefM-like_sf"/>
</dbReference>
<name>A0A109W4U4_9BACT</name>
<dbReference type="Pfam" id="PF02604">
    <property type="entry name" value="PhdYeFM_antitox"/>
    <property type="match status" value="1"/>
</dbReference>
<dbReference type="KEGG" id="dfi:AXF13_13040"/>
<dbReference type="RefSeq" id="WP_062253884.1">
    <property type="nucleotide sequence ID" value="NZ_CP014229.1"/>
</dbReference>
<dbReference type="AlphaFoldDB" id="A0A109W4U4"/>
<dbReference type="Gene3D" id="6.10.250.330">
    <property type="match status" value="1"/>
</dbReference>
<evidence type="ECO:0000313" key="3">
    <source>
        <dbReference type="EMBL" id="AMD90976.1"/>
    </source>
</evidence>
<accession>A0A109W4U4</accession>
<evidence type="ECO:0000256" key="2">
    <source>
        <dbReference type="RuleBase" id="RU362080"/>
    </source>
</evidence>
<dbReference type="InterPro" id="IPR051405">
    <property type="entry name" value="phD/YefM_antitoxin"/>
</dbReference>
<evidence type="ECO:0000313" key="4">
    <source>
        <dbReference type="Proteomes" id="UP000069241"/>
    </source>
</evidence>
<protein>
    <recommendedName>
        <fullName evidence="2">Antitoxin</fullName>
    </recommendedName>
</protein>
<dbReference type="SUPFAM" id="SSF143120">
    <property type="entry name" value="YefM-like"/>
    <property type="match status" value="1"/>
</dbReference>
<dbReference type="Proteomes" id="UP000069241">
    <property type="component" value="Chromosome"/>
</dbReference>
<evidence type="ECO:0000256" key="1">
    <source>
        <dbReference type="ARBA" id="ARBA00009981"/>
    </source>
</evidence>
<sequence>MSQAITYSEARQNLAETMNRVCDTHTPLIITRRKSQPVVMLSLEDYSSLAETSYLLQSPANAERLRAALSAAAKGETTLRRLEEA</sequence>
<comment type="function">
    <text evidence="2">Antitoxin component of a type II toxin-antitoxin (TA) system.</text>
</comment>
<keyword evidence="4" id="KW-1185">Reference proteome</keyword>
<dbReference type="NCBIfam" id="TIGR01552">
    <property type="entry name" value="phd_fam"/>
    <property type="match status" value="1"/>
</dbReference>
<dbReference type="PANTHER" id="PTHR33713">
    <property type="entry name" value="ANTITOXIN YAFN-RELATED"/>
    <property type="match status" value="1"/>
</dbReference>
<dbReference type="PANTHER" id="PTHR33713:SF6">
    <property type="entry name" value="ANTITOXIN YEFM"/>
    <property type="match status" value="1"/>
</dbReference>
<reference evidence="4" key="1">
    <citation type="submission" date="2016-02" db="EMBL/GenBank/DDBJ databases">
        <authorList>
            <person name="Holder M.E."/>
            <person name="Ajami N.J."/>
            <person name="Petrosino J.F."/>
        </authorList>
    </citation>
    <scope>NUCLEOTIDE SEQUENCE [LARGE SCALE GENOMIC DNA]</scope>
    <source>
        <strain evidence="4">CCUG 45958</strain>
    </source>
</reference>
<dbReference type="InterPro" id="IPR006442">
    <property type="entry name" value="Antitoxin_Phd/YefM"/>
</dbReference>
<proteinExistence type="inferred from homology"/>
<comment type="similarity">
    <text evidence="1 2">Belongs to the phD/YefM antitoxin family.</text>
</comment>
<dbReference type="Gene3D" id="3.40.1620.10">
    <property type="entry name" value="YefM-like domain"/>
    <property type="match status" value="1"/>
</dbReference>
<dbReference type="EMBL" id="CP014229">
    <property type="protein sequence ID" value="AMD90976.1"/>
    <property type="molecule type" value="Genomic_DNA"/>
</dbReference>